<name>A0ABT1HFN3_9NOCA</name>
<evidence type="ECO:0008006" key="4">
    <source>
        <dbReference type="Google" id="ProtNLM"/>
    </source>
</evidence>
<sequence>MLRRCVYVMTTVAAAVVVVVTGSGNAAAATPQVRSGIEIDIDDTVFTTAVCTLGAVITPSKAVTAGHCGEVGKSVYDRNGVRIGSITANLLSRQADLAVISLARGVHGRVDAVDYASRFDRGQPVSKNGATSGFTTGYVTDPAFRKRVARGFVLRPPFLEAHTTVTVDSRLRSVSGDSGAGIRSGGRIVGILSSGTDRDDTAFAPLSLLPPRLR</sequence>
<accession>A0ABT1HFN3</accession>
<reference evidence="2 3" key="1">
    <citation type="submission" date="2022-06" db="EMBL/GenBank/DDBJ databases">
        <title>Genomic Encyclopedia of Archaeal and Bacterial Type Strains, Phase II (KMG-II): from individual species to whole genera.</title>
        <authorList>
            <person name="Goeker M."/>
        </authorList>
    </citation>
    <scope>NUCLEOTIDE SEQUENCE [LARGE SCALE GENOMIC DNA]</scope>
    <source>
        <strain evidence="2 3">DSM 44693</strain>
    </source>
</reference>
<feature type="signal peptide" evidence="1">
    <location>
        <begin position="1"/>
        <end position="28"/>
    </location>
</feature>
<organism evidence="2 3">
    <name type="scientific">Williamsia maris</name>
    <dbReference type="NCBI Taxonomy" id="72806"/>
    <lineage>
        <taxon>Bacteria</taxon>
        <taxon>Bacillati</taxon>
        <taxon>Actinomycetota</taxon>
        <taxon>Actinomycetes</taxon>
        <taxon>Mycobacteriales</taxon>
        <taxon>Nocardiaceae</taxon>
        <taxon>Williamsia</taxon>
    </lineage>
</organism>
<dbReference type="Gene3D" id="2.40.10.10">
    <property type="entry name" value="Trypsin-like serine proteases"/>
    <property type="match status" value="2"/>
</dbReference>
<keyword evidence="1" id="KW-0732">Signal</keyword>
<keyword evidence="3" id="KW-1185">Reference proteome</keyword>
<comment type="caution">
    <text evidence="2">The sequence shown here is derived from an EMBL/GenBank/DDBJ whole genome shotgun (WGS) entry which is preliminary data.</text>
</comment>
<proteinExistence type="predicted"/>
<evidence type="ECO:0000313" key="3">
    <source>
        <dbReference type="Proteomes" id="UP001206895"/>
    </source>
</evidence>
<dbReference type="EMBL" id="JAMTCJ010000002">
    <property type="protein sequence ID" value="MCP2175711.1"/>
    <property type="molecule type" value="Genomic_DNA"/>
</dbReference>
<evidence type="ECO:0000256" key="1">
    <source>
        <dbReference type="SAM" id="SignalP"/>
    </source>
</evidence>
<protein>
    <recommendedName>
        <fullName evidence="4">Peptidase S1 domain-containing protein</fullName>
    </recommendedName>
</protein>
<gene>
    <name evidence="2" type="ORF">LX13_001530</name>
</gene>
<feature type="chain" id="PRO_5045995678" description="Peptidase S1 domain-containing protein" evidence="1">
    <location>
        <begin position="29"/>
        <end position="214"/>
    </location>
</feature>
<dbReference type="InterPro" id="IPR043504">
    <property type="entry name" value="Peptidase_S1_PA_chymotrypsin"/>
</dbReference>
<dbReference type="InterPro" id="IPR009003">
    <property type="entry name" value="Peptidase_S1_PA"/>
</dbReference>
<evidence type="ECO:0000313" key="2">
    <source>
        <dbReference type="EMBL" id="MCP2175711.1"/>
    </source>
</evidence>
<dbReference type="SUPFAM" id="SSF50494">
    <property type="entry name" value="Trypsin-like serine proteases"/>
    <property type="match status" value="1"/>
</dbReference>
<dbReference type="Proteomes" id="UP001206895">
    <property type="component" value="Unassembled WGS sequence"/>
</dbReference>